<comment type="caution">
    <text evidence="1">The sequence shown here is derived from an EMBL/GenBank/DDBJ whole genome shotgun (WGS) entry which is preliminary data.</text>
</comment>
<reference evidence="1 2" key="2">
    <citation type="submission" date="2017-02" db="EMBL/GenBank/DDBJ databases">
        <title>A genome survey and senescence transcriptome analysis in Lentinula edodes.</title>
        <authorList>
            <person name="Sakamoto Y."/>
            <person name="Nakade K."/>
            <person name="Sato S."/>
            <person name="Yoshida Y."/>
            <person name="Miyazaki K."/>
            <person name="Natsume S."/>
            <person name="Konno N."/>
        </authorList>
    </citation>
    <scope>NUCLEOTIDE SEQUENCE [LARGE SCALE GENOMIC DNA]</scope>
    <source>
        <strain evidence="1 2">NBRC 111202</strain>
    </source>
</reference>
<dbReference type="EMBL" id="BDGU01000082">
    <property type="protein sequence ID" value="GAW02079.1"/>
    <property type="molecule type" value="Genomic_DNA"/>
</dbReference>
<dbReference type="Proteomes" id="UP000188533">
    <property type="component" value="Unassembled WGS sequence"/>
</dbReference>
<organism evidence="1 2">
    <name type="scientific">Lentinula edodes</name>
    <name type="common">Shiitake mushroom</name>
    <name type="synonym">Lentinus edodes</name>
    <dbReference type="NCBI Taxonomy" id="5353"/>
    <lineage>
        <taxon>Eukaryota</taxon>
        <taxon>Fungi</taxon>
        <taxon>Dikarya</taxon>
        <taxon>Basidiomycota</taxon>
        <taxon>Agaricomycotina</taxon>
        <taxon>Agaricomycetes</taxon>
        <taxon>Agaricomycetidae</taxon>
        <taxon>Agaricales</taxon>
        <taxon>Marasmiineae</taxon>
        <taxon>Omphalotaceae</taxon>
        <taxon>Lentinula</taxon>
    </lineage>
</organism>
<gene>
    <name evidence="1" type="ORF">LENED_003709</name>
</gene>
<proteinExistence type="predicted"/>
<accession>A0A1Q3E4W4</accession>
<name>A0A1Q3E4W4_LENED</name>
<protein>
    <submittedName>
        <fullName evidence="1">Uncharacterized protein</fullName>
    </submittedName>
</protein>
<reference evidence="1 2" key="1">
    <citation type="submission" date="2016-08" db="EMBL/GenBank/DDBJ databases">
        <authorList>
            <consortium name="Lentinula edodes genome sequencing consortium"/>
            <person name="Sakamoto Y."/>
            <person name="Nakade K."/>
            <person name="Sato S."/>
            <person name="Yoshida Y."/>
            <person name="Miyazaki K."/>
            <person name="Natsume S."/>
            <person name="Konno N."/>
        </authorList>
    </citation>
    <scope>NUCLEOTIDE SEQUENCE [LARGE SCALE GENOMIC DNA]</scope>
    <source>
        <strain evidence="1 2">NBRC 111202</strain>
    </source>
</reference>
<keyword evidence="2" id="KW-1185">Reference proteome</keyword>
<sequence>MRKRQRLTHQSRSMSILDLPFTNTSTDPHNNYNTDDVEVKDSLWGSCFFGPAAPEVGSFTTVVDDHYWFAFNMDPLYPTRRSKIIFHERYDKSH</sequence>
<evidence type="ECO:0000313" key="1">
    <source>
        <dbReference type="EMBL" id="GAW02079.1"/>
    </source>
</evidence>
<dbReference type="AlphaFoldDB" id="A0A1Q3E4W4"/>
<evidence type="ECO:0000313" key="2">
    <source>
        <dbReference type="Proteomes" id="UP000188533"/>
    </source>
</evidence>